<reference evidence="1" key="1">
    <citation type="submission" date="2018-05" db="EMBL/GenBank/DDBJ databases">
        <authorList>
            <person name="Lanie J.A."/>
            <person name="Ng W.-L."/>
            <person name="Kazmierczak K.M."/>
            <person name="Andrzejewski T.M."/>
            <person name="Davidsen T.M."/>
            <person name="Wayne K.J."/>
            <person name="Tettelin H."/>
            <person name="Glass J.I."/>
            <person name="Rusch D."/>
            <person name="Podicherti R."/>
            <person name="Tsui H.-C.T."/>
            <person name="Winkler M.E."/>
        </authorList>
    </citation>
    <scope>NUCLEOTIDE SEQUENCE</scope>
</reference>
<gene>
    <name evidence="1" type="ORF">METZ01_LOCUS296296</name>
</gene>
<sequence length="107" mass="11874">IILVTVVPMFAPIIIGIAPAKLRAPPLTIPTIREVVVDELWNIVVERIPMNNAIKGLLVVVSMFSAKSPPICLIAVDSPFIPTKKQYRDIRTPKIFNQVLIKHLLKG</sequence>
<dbReference type="AlphaFoldDB" id="A0A382M7U4"/>
<accession>A0A382M7U4</accession>
<feature type="non-terminal residue" evidence="1">
    <location>
        <position position="1"/>
    </location>
</feature>
<proteinExistence type="predicted"/>
<organism evidence="1">
    <name type="scientific">marine metagenome</name>
    <dbReference type="NCBI Taxonomy" id="408172"/>
    <lineage>
        <taxon>unclassified sequences</taxon>
        <taxon>metagenomes</taxon>
        <taxon>ecological metagenomes</taxon>
    </lineage>
</organism>
<name>A0A382M7U4_9ZZZZ</name>
<protein>
    <submittedName>
        <fullName evidence="1">Uncharacterized protein</fullName>
    </submittedName>
</protein>
<dbReference type="EMBL" id="UINC01091012">
    <property type="protein sequence ID" value="SVC43442.1"/>
    <property type="molecule type" value="Genomic_DNA"/>
</dbReference>
<evidence type="ECO:0000313" key="1">
    <source>
        <dbReference type="EMBL" id="SVC43442.1"/>
    </source>
</evidence>